<name>A0A1W1I1D6_9BACT</name>
<organism evidence="1 2">
    <name type="scientific">Nitrospira japonica</name>
    <dbReference type="NCBI Taxonomy" id="1325564"/>
    <lineage>
        <taxon>Bacteria</taxon>
        <taxon>Pseudomonadati</taxon>
        <taxon>Nitrospirota</taxon>
        <taxon>Nitrospiria</taxon>
        <taxon>Nitrospirales</taxon>
        <taxon>Nitrospiraceae</taxon>
        <taxon>Nitrospira</taxon>
    </lineage>
</organism>
<dbReference type="Proteomes" id="UP000192042">
    <property type="component" value="Chromosome I"/>
</dbReference>
<protein>
    <submittedName>
        <fullName evidence="1">Uncharacterized protein</fullName>
    </submittedName>
</protein>
<proteinExistence type="predicted"/>
<evidence type="ECO:0000313" key="2">
    <source>
        <dbReference type="Proteomes" id="UP000192042"/>
    </source>
</evidence>
<dbReference type="PROSITE" id="PS51257">
    <property type="entry name" value="PROKAR_LIPOPROTEIN"/>
    <property type="match status" value="1"/>
</dbReference>
<accession>A0A1W1I1D6</accession>
<reference evidence="1 2" key="1">
    <citation type="submission" date="2017-03" db="EMBL/GenBank/DDBJ databases">
        <authorList>
            <person name="Afonso C.L."/>
            <person name="Miller P.J."/>
            <person name="Scott M.A."/>
            <person name="Spackman E."/>
            <person name="Goraichik I."/>
            <person name="Dimitrov K.M."/>
            <person name="Suarez D.L."/>
            <person name="Swayne D.E."/>
        </authorList>
    </citation>
    <scope>NUCLEOTIDE SEQUENCE [LARGE SCALE GENOMIC DNA]</scope>
    <source>
        <strain evidence="1">Genome sequencing of Nitrospira japonica strain NJ11</strain>
    </source>
</reference>
<keyword evidence="2" id="KW-1185">Reference proteome</keyword>
<sequence length="437" mass="48525">MRTLLQTLSQYAAARRLAWALVCGLLVACSAPKERESLSPPSPGPLGWEVPPLFSAAGILTPAWLKGPHHSVQDEVVNDGVQYHFVVNSEFGAFPAAGVPMLRTRVIETQAIAELNETRQSEVFVDALKFQLLHPLQGVKILLTEPKRLGSSVGGGVLEFLAMPGQASKFEGSEQEDSMTKSAIGFSYLKRKLAFQFGVDPYSSNRRLQDELNELTWVAFTADLAPQIGYVFMPAPAILWMSFSATRWTSYLDEQVRDHSPGDLRAMDRAKLLAMGISEEDIHRFFLNGHFSPRHATIITAGLDALTGVDNREAFLAVAEEAPSEELVLFYQHLVEMMRGYHVHVGAVDRLLVLPRVPALYTKNKTLVVMLPLDYVFWTPRVASVAQALTTHVPSRPRIARRELWIAGNASPRARQELESLGWTVYEQVSAKLNPEP</sequence>
<dbReference type="EMBL" id="LT828648">
    <property type="protein sequence ID" value="SLM46818.1"/>
    <property type="molecule type" value="Genomic_DNA"/>
</dbReference>
<dbReference type="STRING" id="1325564.NSJP_0646"/>
<gene>
    <name evidence="1" type="ORF">NSJP_0646</name>
</gene>
<evidence type="ECO:0000313" key="1">
    <source>
        <dbReference type="EMBL" id="SLM46818.1"/>
    </source>
</evidence>
<dbReference type="AlphaFoldDB" id="A0A1W1I1D6"/>
<dbReference type="KEGG" id="nja:NSJP_0646"/>